<comment type="caution">
    <text evidence="3">The sequence shown here is derived from an EMBL/GenBank/DDBJ whole genome shotgun (WGS) entry which is preliminary data.</text>
</comment>
<keyword evidence="2" id="KW-0472">Membrane</keyword>
<keyword evidence="2" id="KW-1133">Transmembrane helix</keyword>
<dbReference type="Proteomes" id="UP000306102">
    <property type="component" value="Unassembled WGS sequence"/>
</dbReference>
<reference evidence="3 4" key="1">
    <citation type="journal article" date="2018" name="Proc. Natl. Acad. Sci. U.S.A.">
        <title>Draft genome sequence of Camellia sinensis var. sinensis provides insights into the evolution of the tea genome and tea quality.</title>
        <authorList>
            <person name="Wei C."/>
            <person name="Yang H."/>
            <person name="Wang S."/>
            <person name="Zhao J."/>
            <person name="Liu C."/>
            <person name="Gao L."/>
            <person name="Xia E."/>
            <person name="Lu Y."/>
            <person name="Tai Y."/>
            <person name="She G."/>
            <person name="Sun J."/>
            <person name="Cao H."/>
            <person name="Tong W."/>
            <person name="Gao Q."/>
            <person name="Li Y."/>
            <person name="Deng W."/>
            <person name="Jiang X."/>
            <person name="Wang W."/>
            <person name="Chen Q."/>
            <person name="Zhang S."/>
            <person name="Li H."/>
            <person name="Wu J."/>
            <person name="Wang P."/>
            <person name="Li P."/>
            <person name="Shi C."/>
            <person name="Zheng F."/>
            <person name="Jian J."/>
            <person name="Huang B."/>
            <person name="Shan D."/>
            <person name="Shi M."/>
            <person name="Fang C."/>
            <person name="Yue Y."/>
            <person name="Li F."/>
            <person name="Li D."/>
            <person name="Wei S."/>
            <person name="Han B."/>
            <person name="Jiang C."/>
            <person name="Yin Y."/>
            <person name="Xia T."/>
            <person name="Zhang Z."/>
            <person name="Bennetzen J.L."/>
            <person name="Zhao S."/>
            <person name="Wan X."/>
        </authorList>
    </citation>
    <scope>NUCLEOTIDE SEQUENCE [LARGE SCALE GENOMIC DNA]</scope>
    <source>
        <strain evidence="4">cv. Shuchazao</strain>
        <tissue evidence="3">Leaf</tissue>
    </source>
</reference>
<feature type="region of interest" description="Disordered" evidence="1">
    <location>
        <begin position="1"/>
        <end position="92"/>
    </location>
</feature>
<dbReference type="AlphaFoldDB" id="A0A4S4CZ21"/>
<evidence type="ECO:0000256" key="1">
    <source>
        <dbReference type="SAM" id="MobiDB-lite"/>
    </source>
</evidence>
<dbReference type="Pfam" id="PF11255">
    <property type="entry name" value="DUF3054"/>
    <property type="match status" value="1"/>
</dbReference>
<gene>
    <name evidence="3" type="ORF">TEA_016987</name>
</gene>
<evidence type="ECO:0000256" key="2">
    <source>
        <dbReference type="SAM" id="Phobius"/>
    </source>
</evidence>
<evidence type="ECO:0008006" key="5">
    <source>
        <dbReference type="Google" id="ProtNLM"/>
    </source>
</evidence>
<feature type="transmembrane region" description="Helical" evidence="2">
    <location>
        <begin position="214"/>
        <end position="238"/>
    </location>
</feature>
<evidence type="ECO:0000313" key="3">
    <source>
        <dbReference type="EMBL" id="THF95121.1"/>
    </source>
</evidence>
<keyword evidence="4" id="KW-1185">Reference proteome</keyword>
<accession>A0A4S4CZ21</accession>
<feature type="compositionally biased region" description="Polar residues" evidence="1">
    <location>
        <begin position="1"/>
        <end position="37"/>
    </location>
</feature>
<dbReference type="PANTHER" id="PTHR35283">
    <property type="entry name" value="T12C22.21 PROTEIN"/>
    <property type="match status" value="1"/>
</dbReference>
<name>A0A4S4CZ21_CAMSN</name>
<evidence type="ECO:0000313" key="4">
    <source>
        <dbReference type="Proteomes" id="UP000306102"/>
    </source>
</evidence>
<protein>
    <recommendedName>
        <fullName evidence="5">Transmembrane protein</fullName>
    </recommendedName>
</protein>
<keyword evidence="2" id="KW-0812">Transmembrane</keyword>
<dbReference type="EMBL" id="SDRB02013357">
    <property type="protein sequence ID" value="THF95121.1"/>
    <property type="molecule type" value="Genomic_DNA"/>
</dbReference>
<dbReference type="STRING" id="542762.A0A4S4CZ21"/>
<feature type="transmembrane region" description="Helical" evidence="2">
    <location>
        <begin position="115"/>
        <end position="135"/>
    </location>
</feature>
<organism evidence="3 4">
    <name type="scientific">Camellia sinensis var. sinensis</name>
    <name type="common">China tea</name>
    <dbReference type="NCBI Taxonomy" id="542762"/>
    <lineage>
        <taxon>Eukaryota</taxon>
        <taxon>Viridiplantae</taxon>
        <taxon>Streptophyta</taxon>
        <taxon>Embryophyta</taxon>
        <taxon>Tracheophyta</taxon>
        <taxon>Spermatophyta</taxon>
        <taxon>Magnoliopsida</taxon>
        <taxon>eudicotyledons</taxon>
        <taxon>Gunneridae</taxon>
        <taxon>Pentapetalae</taxon>
        <taxon>asterids</taxon>
        <taxon>Ericales</taxon>
        <taxon>Theaceae</taxon>
        <taxon>Camellia</taxon>
    </lineage>
</organism>
<feature type="transmembrane region" description="Helical" evidence="2">
    <location>
        <begin position="183"/>
        <end position="202"/>
    </location>
</feature>
<dbReference type="PANTHER" id="PTHR35283:SF3">
    <property type="entry name" value="T12C22.21 PROTEIN"/>
    <property type="match status" value="1"/>
</dbReference>
<proteinExistence type="predicted"/>
<sequence>MQMRMTTVTPSQAPTTSRCSVTSRPQLSHPNHSSLFSHRSRRPKFFSSTADNNPPIPKRLPYPLTVSNSSDGGPATKSSPPPPPSLSSGGDSKSVPLEGVIQFEKPNSSSLFNKWGRVALLAGGDVLALLLFSAIGRFSHGFSVFDTETLRTADPFIAGWFLSAYFLGGYGEDGRGMNGWSKAVIAAAKSWSLGIPVGLIIRATAVGRIPQPNFILVTMGSTAVLLIGWRALLFSIFLKDDKSKKSDIYRRGSPFEFFELLRRLFPVASLDGVADNTRDGGVDKVPPQLGCCKCCLVSLVFSFSQQLQMMAPTILEMAAST</sequence>
<feature type="transmembrane region" description="Helical" evidence="2">
    <location>
        <begin position="155"/>
        <end position="171"/>
    </location>
</feature>
<dbReference type="InterPro" id="IPR021414">
    <property type="entry name" value="DUF3054"/>
</dbReference>